<name>A0A0D0CKY7_9AGAR</name>
<proteinExistence type="predicted"/>
<gene>
    <name evidence="1" type="ORF">GYMLUDRAFT_170127</name>
</gene>
<dbReference type="EMBL" id="KN834781">
    <property type="protein sequence ID" value="KIK59157.1"/>
    <property type="molecule type" value="Genomic_DNA"/>
</dbReference>
<reference evidence="1 2" key="1">
    <citation type="submission" date="2014-04" db="EMBL/GenBank/DDBJ databases">
        <title>Evolutionary Origins and Diversification of the Mycorrhizal Mutualists.</title>
        <authorList>
            <consortium name="DOE Joint Genome Institute"/>
            <consortium name="Mycorrhizal Genomics Consortium"/>
            <person name="Kohler A."/>
            <person name="Kuo A."/>
            <person name="Nagy L.G."/>
            <person name="Floudas D."/>
            <person name="Copeland A."/>
            <person name="Barry K.W."/>
            <person name="Cichocki N."/>
            <person name="Veneault-Fourrey C."/>
            <person name="LaButti K."/>
            <person name="Lindquist E.A."/>
            <person name="Lipzen A."/>
            <person name="Lundell T."/>
            <person name="Morin E."/>
            <person name="Murat C."/>
            <person name="Riley R."/>
            <person name="Ohm R."/>
            <person name="Sun H."/>
            <person name="Tunlid A."/>
            <person name="Henrissat B."/>
            <person name="Grigoriev I.V."/>
            <person name="Hibbett D.S."/>
            <person name="Martin F."/>
        </authorList>
    </citation>
    <scope>NUCLEOTIDE SEQUENCE [LARGE SCALE GENOMIC DNA]</scope>
    <source>
        <strain evidence="1 2">FD-317 M1</strain>
    </source>
</reference>
<dbReference type="Proteomes" id="UP000053593">
    <property type="component" value="Unassembled WGS sequence"/>
</dbReference>
<dbReference type="HOGENOM" id="CLU_005726_8_2_1"/>
<evidence type="ECO:0000313" key="2">
    <source>
        <dbReference type="Proteomes" id="UP000053593"/>
    </source>
</evidence>
<sequence length="79" mass="9562">MKVHCELYPIEQCWGYAKRVYRFYPESKCKDVLWLNALKALDEIPIISIRRFFIRSQHFMDAYTRGLNGRQAAWATRKY</sequence>
<dbReference type="OrthoDB" id="2416294at2759"/>
<protein>
    <submittedName>
        <fullName evidence="1">Uncharacterized protein</fullName>
    </submittedName>
</protein>
<dbReference type="AlphaFoldDB" id="A0A0D0CKY7"/>
<evidence type="ECO:0000313" key="1">
    <source>
        <dbReference type="EMBL" id="KIK59157.1"/>
    </source>
</evidence>
<keyword evidence="2" id="KW-1185">Reference proteome</keyword>
<organism evidence="1 2">
    <name type="scientific">Collybiopsis luxurians FD-317 M1</name>
    <dbReference type="NCBI Taxonomy" id="944289"/>
    <lineage>
        <taxon>Eukaryota</taxon>
        <taxon>Fungi</taxon>
        <taxon>Dikarya</taxon>
        <taxon>Basidiomycota</taxon>
        <taxon>Agaricomycotina</taxon>
        <taxon>Agaricomycetes</taxon>
        <taxon>Agaricomycetidae</taxon>
        <taxon>Agaricales</taxon>
        <taxon>Marasmiineae</taxon>
        <taxon>Omphalotaceae</taxon>
        <taxon>Collybiopsis</taxon>
        <taxon>Collybiopsis luxurians</taxon>
    </lineage>
</organism>
<accession>A0A0D0CKY7</accession>